<feature type="compositionally biased region" description="Polar residues" evidence="16">
    <location>
        <begin position="41"/>
        <end position="50"/>
    </location>
</feature>
<evidence type="ECO:0000256" key="15">
    <source>
        <dbReference type="PIRSR" id="PIRSR611782-2"/>
    </source>
</evidence>
<evidence type="ECO:0000256" key="5">
    <source>
        <dbReference type="ARBA" id="ARBA00013958"/>
    </source>
</evidence>
<dbReference type="Pfam" id="PF13180">
    <property type="entry name" value="PDZ_2"/>
    <property type="match status" value="1"/>
</dbReference>
<feature type="binding site" evidence="15">
    <location>
        <position position="180"/>
    </location>
    <ligand>
        <name>substrate</name>
    </ligand>
</feature>
<dbReference type="InterPro" id="IPR001940">
    <property type="entry name" value="Peptidase_S1C"/>
</dbReference>
<dbReference type="Pfam" id="PF17820">
    <property type="entry name" value="PDZ_6"/>
    <property type="match status" value="1"/>
</dbReference>
<feature type="region of interest" description="Disordered" evidence="16">
    <location>
        <begin position="35"/>
        <end position="62"/>
    </location>
</feature>
<evidence type="ECO:0000259" key="18">
    <source>
        <dbReference type="PROSITE" id="PS50106"/>
    </source>
</evidence>
<feature type="active site" description="Charge relay system" evidence="14">
    <location>
        <position position="180"/>
    </location>
</feature>
<organism evidence="19 20">
    <name type="scientific">Neisseria bacilliformis ATCC BAA-1200</name>
    <dbReference type="NCBI Taxonomy" id="888742"/>
    <lineage>
        <taxon>Bacteria</taxon>
        <taxon>Pseudomonadati</taxon>
        <taxon>Pseudomonadota</taxon>
        <taxon>Betaproteobacteria</taxon>
        <taxon>Neisseriales</taxon>
        <taxon>Neisseriaceae</taxon>
        <taxon>Neisseria</taxon>
    </lineage>
</organism>
<comment type="catalytic activity">
    <reaction evidence="1">
        <text>Acts on substrates that are at least partially unfolded. The cleavage site P1 residue is normally between a pair of hydrophobic residues, such as Val-|-Val.</text>
        <dbReference type="EC" id="3.4.21.107"/>
    </reaction>
</comment>
<dbReference type="PROSITE" id="PS51257">
    <property type="entry name" value="PROKAR_LIPOPROTEIN"/>
    <property type="match status" value="1"/>
</dbReference>
<dbReference type="InterPro" id="IPR011782">
    <property type="entry name" value="Pept_S1C_Do"/>
</dbReference>
<evidence type="ECO:0000256" key="7">
    <source>
        <dbReference type="ARBA" id="ARBA00022729"/>
    </source>
</evidence>
<feature type="domain" description="PDZ" evidence="18">
    <location>
        <begin position="297"/>
        <end position="388"/>
    </location>
</feature>
<evidence type="ECO:0000313" key="20">
    <source>
        <dbReference type="Proteomes" id="UP000004105"/>
    </source>
</evidence>
<evidence type="ECO:0000256" key="3">
    <source>
        <dbReference type="ARBA" id="ARBA00010541"/>
    </source>
</evidence>
<feature type="active site" description="Charge relay system" evidence="14">
    <location>
        <position position="253"/>
    </location>
</feature>
<dbReference type="PRINTS" id="PR00834">
    <property type="entry name" value="PROTEASES2C"/>
</dbReference>
<dbReference type="FunFam" id="2.40.10.120:FF:000007">
    <property type="entry name" value="Periplasmic serine endoprotease DegP-like"/>
    <property type="match status" value="1"/>
</dbReference>
<keyword evidence="8" id="KW-0677">Repeat</keyword>
<dbReference type="InterPro" id="IPR036034">
    <property type="entry name" value="PDZ_sf"/>
</dbReference>
<evidence type="ECO:0000256" key="2">
    <source>
        <dbReference type="ARBA" id="ARBA00004418"/>
    </source>
</evidence>
<evidence type="ECO:0000256" key="6">
    <source>
        <dbReference type="ARBA" id="ARBA00022670"/>
    </source>
</evidence>
<dbReference type="GO" id="GO:0042597">
    <property type="term" value="C:periplasmic space"/>
    <property type="evidence" value="ECO:0007669"/>
    <property type="project" value="UniProtKB-SubCell"/>
</dbReference>
<dbReference type="Pfam" id="PF13365">
    <property type="entry name" value="Trypsin_2"/>
    <property type="match status" value="1"/>
</dbReference>
<keyword evidence="9" id="KW-0574">Periplasm</keyword>
<proteinExistence type="inferred from homology"/>
<comment type="subcellular location">
    <subcellularLocation>
        <location evidence="2">Periplasm</location>
    </subcellularLocation>
</comment>
<dbReference type="EMBL" id="AFAY01000012">
    <property type="protein sequence ID" value="EGF11649.1"/>
    <property type="molecule type" value="Genomic_DNA"/>
</dbReference>
<dbReference type="Proteomes" id="UP000004105">
    <property type="component" value="Unassembled WGS sequence"/>
</dbReference>
<dbReference type="CDD" id="cd10839">
    <property type="entry name" value="cpPDZ1_DegP-like"/>
    <property type="match status" value="1"/>
</dbReference>
<dbReference type="EC" id="3.4.21.107" evidence="4"/>
<accession>F2BAN4</accession>
<feature type="binding site" evidence="15">
    <location>
        <begin position="251"/>
        <end position="253"/>
    </location>
    <ligand>
        <name>substrate</name>
    </ligand>
</feature>
<dbReference type="AlphaFoldDB" id="F2BAN4"/>
<evidence type="ECO:0000256" key="4">
    <source>
        <dbReference type="ARBA" id="ARBA00013035"/>
    </source>
</evidence>
<protein>
    <recommendedName>
        <fullName evidence="5">Probable periplasmic serine endoprotease DegP-like</fullName>
        <ecNumber evidence="4">3.4.21.107</ecNumber>
    </recommendedName>
    <alternativeName>
        <fullName evidence="13">Protease Do</fullName>
    </alternativeName>
</protein>
<dbReference type="PANTHER" id="PTHR22939:SF130">
    <property type="entry name" value="PERIPLASMIC SERINE ENDOPROTEASE DEGP-LIKE-RELATED"/>
    <property type="match status" value="1"/>
</dbReference>
<evidence type="ECO:0000256" key="8">
    <source>
        <dbReference type="ARBA" id="ARBA00022737"/>
    </source>
</evidence>
<dbReference type="Gene3D" id="2.40.10.120">
    <property type="match status" value="1"/>
</dbReference>
<dbReference type="Gene3D" id="2.30.42.10">
    <property type="match status" value="2"/>
</dbReference>
<evidence type="ECO:0000256" key="13">
    <source>
        <dbReference type="ARBA" id="ARBA00032850"/>
    </source>
</evidence>
<feature type="chain" id="PRO_5039602535" description="Probable periplasmic serine endoprotease DegP-like" evidence="17">
    <location>
        <begin position="30"/>
        <end position="506"/>
    </location>
</feature>
<feature type="binding site" evidence="15">
    <location>
        <position position="150"/>
    </location>
    <ligand>
        <name>substrate</name>
    </ligand>
</feature>
<dbReference type="NCBIfam" id="TIGR02037">
    <property type="entry name" value="degP_htrA_DO"/>
    <property type="match status" value="1"/>
</dbReference>
<dbReference type="InterPro" id="IPR009003">
    <property type="entry name" value="Peptidase_S1_PA"/>
</dbReference>
<dbReference type="SUPFAM" id="SSF50494">
    <property type="entry name" value="Trypsin-like serine proteases"/>
    <property type="match status" value="1"/>
</dbReference>
<dbReference type="GO" id="GO:0004252">
    <property type="term" value="F:serine-type endopeptidase activity"/>
    <property type="evidence" value="ECO:0007669"/>
    <property type="project" value="InterPro"/>
</dbReference>
<evidence type="ECO:0000256" key="9">
    <source>
        <dbReference type="ARBA" id="ARBA00022764"/>
    </source>
</evidence>
<keyword evidence="12" id="KW-0346">Stress response</keyword>
<evidence type="ECO:0000256" key="1">
    <source>
        <dbReference type="ARBA" id="ARBA00001772"/>
    </source>
</evidence>
<evidence type="ECO:0000313" key="19">
    <source>
        <dbReference type="EMBL" id="EGF11649.1"/>
    </source>
</evidence>
<feature type="active site" description="Charge relay system" evidence="14">
    <location>
        <position position="150"/>
    </location>
</feature>
<dbReference type="HOGENOM" id="CLU_020120_1_0_4"/>
<reference evidence="19 20" key="1">
    <citation type="submission" date="2011-02" db="EMBL/GenBank/DDBJ databases">
        <authorList>
            <person name="Muzny D."/>
            <person name="Qin X."/>
            <person name="Deng J."/>
            <person name="Jiang H."/>
            <person name="Liu Y."/>
            <person name="Qu J."/>
            <person name="Song X.-Z."/>
            <person name="Zhang L."/>
            <person name="Thornton R."/>
            <person name="Coyle M."/>
            <person name="Francisco L."/>
            <person name="Jackson L."/>
            <person name="Javaid M."/>
            <person name="Korchina V."/>
            <person name="Kovar C."/>
            <person name="Mata R."/>
            <person name="Mathew T."/>
            <person name="Ngo R."/>
            <person name="Nguyen L."/>
            <person name="Nguyen N."/>
            <person name="Okwuonu G."/>
            <person name="Ongeri F."/>
            <person name="Pham C."/>
            <person name="Simmons D."/>
            <person name="Wilczek-Boney K."/>
            <person name="Hale W."/>
            <person name="Jakkamsetti A."/>
            <person name="Pham P."/>
            <person name="Ruth R."/>
            <person name="San Lucas F."/>
            <person name="Warren J."/>
            <person name="Zhang J."/>
            <person name="Zhao Z."/>
            <person name="Zhou C."/>
            <person name="Zhu D."/>
            <person name="Lee S."/>
            <person name="Bess C."/>
            <person name="Blankenburg K."/>
            <person name="Forbes L."/>
            <person name="Fu Q."/>
            <person name="Gubbala S."/>
            <person name="Hirani K."/>
            <person name="Jayaseelan J.C."/>
            <person name="Lara F."/>
            <person name="Munidasa M."/>
            <person name="Palculict T."/>
            <person name="Patil S."/>
            <person name="Pu L.-L."/>
            <person name="Saada N."/>
            <person name="Tang L."/>
            <person name="Weissenberger G."/>
            <person name="Zhu Y."/>
            <person name="Hemphill L."/>
            <person name="Shang Y."/>
            <person name="Youmans B."/>
            <person name="Ayvaz T."/>
            <person name="Ross M."/>
            <person name="Santibanez J."/>
            <person name="Aqrawi P."/>
            <person name="Gross S."/>
            <person name="Joshi V."/>
            <person name="Fowler G."/>
            <person name="Nazareth L."/>
            <person name="Reid J."/>
            <person name="Worley K."/>
            <person name="Petrosino J."/>
            <person name="Highlander S."/>
            <person name="Gibbs R."/>
        </authorList>
    </citation>
    <scope>NUCLEOTIDE SEQUENCE [LARGE SCALE GENOMIC DNA]</scope>
    <source>
        <strain evidence="19 20">ATCC BAA-1200</strain>
    </source>
</reference>
<dbReference type="InterPro" id="IPR041489">
    <property type="entry name" value="PDZ_6"/>
</dbReference>
<evidence type="ECO:0000256" key="16">
    <source>
        <dbReference type="SAM" id="MobiDB-lite"/>
    </source>
</evidence>
<feature type="signal peptide" evidence="17">
    <location>
        <begin position="1"/>
        <end position="29"/>
    </location>
</feature>
<keyword evidence="7 17" id="KW-0732">Signal</keyword>
<dbReference type="STRING" id="267212.GCA_001063965_02038"/>
<dbReference type="InterPro" id="IPR001478">
    <property type="entry name" value="PDZ"/>
</dbReference>
<keyword evidence="10 19" id="KW-0378">Hydrolase</keyword>
<evidence type="ECO:0000256" key="10">
    <source>
        <dbReference type="ARBA" id="ARBA00022801"/>
    </source>
</evidence>
<comment type="similarity">
    <text evidence="3">Belongs to the peptidase S1C family.</text>
</comment>
<keyword evidence="20" id="KW-1185">Reference proteome</keyword>
<evidence type="ECO:0000256" key="17">
    <source>
        <dbReference type="SAM" id="SignalP"/>
    </source>
</evidence>
<name>F2BAN4_9NEIS</name>
<keyword evidence="6" id="KW-0645">Protease</keyword>
<dbReference type="GO" id="GO:0006508">
    <property type="term" value="P:proteolysis"/>
    <property type="evidence" value="ECO:0007669"/>
    <property type="project" value="UniProtKB-KW"/>
</dbReference>
<dbReference type="PANTHER" id="PTHR22939">
    <property type="entry name" value="SERINE PROTEASE FAMILY S1C HTRA-RELATED"/>
    <property type="match status" value="1"/>
</dbReference>
<sequence length="506" mass="53374">MRKNKQKENNMTRTFKPAALALAVLLALAACGKKDGANDTPPAQSAQEQTFAKPVEAQTPQGKVDMLLPDFTRLMEQEGAAVVNIRAAKQSESKSSGEDSPVPEDDPFYDFFRRLVPNAPQLQDPDDDKNQNFGSGFIISPDGYILTNTHVVSGMNNIKVTLNDKREFPAKLIGSDAQSDVALLKIEADGLPAVKTGDVKALRPGEWVAAIGAPFGFENSITAGIVSAKGRSLPNENYTPFIQTDVAINPGNSGGPLFNLNGQVVGINSQIYSRSGGFMGISFAIPIDVAMNVAEQLKTTGKVQRGRLGVIIQEIDYNLAKSFGLAKPKGALITQVLPDSPAAQGGLQQGDVVLAVNGEEVRASNDLPVMVGAIAPGKEITLTIWRGGQTLNQKILLDSADKNNGGRNTPAGSGGSGLQSQSFVLENTGLTLSVQTETGGSRLQVLRVEGAAERAGLKRGDYILAVGQTKVSDEAGLRQAVAAAGGNIPFLVQRGDNTLFLALTLK</sequence>
<evidence type="ECO:0000256" key="11">
    <source>
        <dbReference type="ARBA" id="ARBA00022825"/>
    </source>
</evidence>
<gene>
    <name evidence="19" type="primary">mucD</name>
    <name evidence="19" type="ORF">HMPREF9123_0765</name>
</gene>
<evidence type="ECO:0000256" key="14">
    <source>
        <dbReference type="PIRSR" id="PIRSR611782-1"/>
    </source>
</evidence>
<dbReference type="SUPFAM" id="SSF50156">
    <property type="entry name" value="PDZ domain-like"/>
    <property type="match status" value="2"/>
</dbReference>
<keyword evidence="11" id="KW-0720">Serine protease</keyword>
<evidence type="ECO:0000256" key="12">
    <source>
        <dbReference type="ARBA" id="ARBA00023016"/>
    </source>
</evidence>
<dbReference type="SMART" id="SM00228">
    <property type="entry name" value="PDZ"/>
    <property type="match status" value="2"/>
</dbReference>
<dbReference type="PROSITE" id="PS50106">
    <property type="entry name" value="PDZ"/>
    <property type="match status" value="1"/>
</dbReference>
<comment type="caution">
    <text evidence="19">The sequence shown here is derived from an EMBL/GenBank/DDBJ whole genome shotgun (WGS) entry which is preliminary data.</text>
</comment>